<dbReference type="InterPro" id="IPR012349">
    <property type="entry name" value="Split_barrel_FMN-bd"/>
</dbReference>
<reference evidence="1 2" key="1">
    <citation type="submission" date="2019-07" db="EMBL/GenBank/DDBJ databases">
        <title>Whole genome shotgun sequence of Pseudonocardia asaccharolytica NBRC 16224.</title>
        <authorList>
            <person name="Hosoyama A."/>
            <person name="Uohara A."/>
            <person name="Ohji S."/>
            <person name="Ichikawa N."/>
        </authorList>
    </citation>
    <scope>NUCLEOTIDE SEQUENCE [LARGE SCALE GENOMIC DNA]</scope>
    <source>
        <strain evidence="1 2">NBRC 16224</strain>
    </source>
</reference>
<organism evidence="1 2">
    <name type="scientific">Pseudonocardia asaccharolytica DSM 44247 = NBRC 16224</name>
    <dbReference type="NCBI Taxonomy" id="1123024"/>
    <lineage>
        <taxon>Bacteria</taxon>
        <taxon>Bacillati</taxon>
        <taxon>Actinomycetota</taxon>
        <taxon>Actinomycetes</taxon>
        <taxon>Pseudonocardiales</taxon>
        <taxon>Pseudonocardiaceae</taxon>
        <taxon>Pseudonocardia</taxon>
    </lineage>
</organism>
<accession>A0A511CW47</accession>
<dbReference type="Gene3D" id="2.30.110.10">
    <property type="entry name" value="Electron Transport, Fmn-binding Protein, Chain A"/>
    <property type="match status" value="1"/>
</dbReference>
<evidence type="ECO:0008006" key="3">
    <source>
        <dbReference type="Google" id="ProtNLM"/>
    </source>
</evidence>
<proteinExistence type="predicted"/>
<evidence type="ECO:0000313" key="2">
    <source>
        <dbReference type="Proteomes" id="UP000321328"/>
    </source>
</evidence>
<gene>
    <name evidence="1" type="ORF">PA7_06430</name>
</gene>
<evidence type="ECO:0000313" key="1">
    <source>
        <dbReference type="EMBL" id="GEL16806.1"/>
    </source>
</evidence>
<keyword evidence="2" id="KW-1185">Reference proteome</keyword>
<protein>
    <recommendedName>
        <fullName evidence="3">Pyridoxamine 5'-phosphate oxidase putative domain-containing protein</fullName>
    </recommendedName>
</protein>
<dbReference type="EMBL" id="BJVI01000004">
    <property type="protein sequence ID" value="GEL16806.1"/>
    <property type="molecule type" value="Genomic_DNA"/>
</dbReference>
<dbReference type="AlphaFoldDB" id="A0A511CW47"/>
<sequence>MHRMGQRTDELAASLSAGTRTGKLGYVAGNGQPLVTPVWFVVEDGELLVRLRPTKVIADLDVTG</sequence>
<name>A0A511CW47_9PSEU</name>
<dbReference type="Proteomes" id="UP000321328">
    <property type="component" value="Unassembled WGS sequence"/>
</dbReference>
<dbReference type="SUPFAM" id="SSF50475">
    <property type="entry name" value="FMN-binding split barrel"/>
    <property type="match status" value="1"/>
</dbReference>
<comment type="caution">
    <text evidence="1">The sequence shown here is derived from an EMBL/GenBank/DDBJ whole genome shotgun (WGS) entry which is preliminary data.</text>
</comment>